<evidence type="ECO:0000313" key="6">
    <source>
        <dbReference type="Proteomes" id="UP000837932"/>
    </source>
</evidence>
<keyword evidence="2" id="KW-0238">DNA-binding</keyword>
<protein>
    <recommendedName>
        <fullName evidence="4">AP2/ERF domain-containing protein</fullName>
    </recommendedName>
</protein>
<dbReference type="SMART" id="SM00380">
    <property type="entry name" value="AP2"/>
    <property type="match status" value="1"/>
</dbReference>
<evidence type="ECO:0000256" key="1">
    <source>
        <dbReference type="ARBA" id="ARBA00023015"/>
    </source>
</evidence>
<evidence type="ECO:0000313" key="5">
    <source>
        <dbReference type="EMBL" id="CAH0993898.1"/>
    </source>
</evidence>
<gene>
    <name evidence="5" type="ORF">EMA8858_00003</name>
</gene>
<name>A0ABN8EM73_9BACT</name>
<feature type="domain" description="AP2/ERF" evidence="4">
    <location>
        <begin position="103"/>
        <end position="157"/>
    </location>
</feature>
<dbReference type="InterPro" id="IPR001471">
    <property type="entry name" value="AP2/ERF_dom"/>
</dbReference>
<keyword evidence="6" id="KW-1185">Reference proteome</keyword>
<organism evidence="5 6">
    <name type="scientific">Emticicia aquatica</name>
    <dbReference type="NCBI Taxonomy" id="1681835"/>
    <lineage>
        <taxon>Bacteria</taxon>
        <taxon>Pseudomonadati</taxon>
        <taxon>Bacteroidota</taxon>
        <taxon>Cytophagia</taxon>
        <taxon>Cytophagales</taxon>
        <taxon>Leadbetterellaceae</taxon>
        <taxon>Emticicia</taxon>
    </lineage>
</organism>
<dbReference type="RefSeq" id="WP_238803662.1">
    <property type="nucleotide sequence ID" value="NZ_CAKLPY010000001.1"/>
</dbReference>
<keyword evidence="3" id="KW-0804">Transcription</keyword>
<reference evidence="5" key="1">
    <citation type="submission" date="2021-12" db="EMBL/GenBank/DDBJ databases">
        <authorList>
            <person name="Rodrigo-Torres L."/>
            <person name="Arahal R. D."/>
            <person name="Lucena T."/>
        </authorList>
    </citation>
    <scope>NUCLEOTIDE SEQUENCE</scope>
    <source>
        <strain evidence="5">CECT 8858</strain>
    </source>
</reference>
<proteinExistence type="predicted"/>
<dbReference type="PROSITE" id="PS51032">
    <property type="entry name" value="AP2_ERF"/>
    <property type="match status" value="1"/>
</dbReference>
<evidence type="ECO:0000256" key="2">
    <source>
        <dbReference type="ARBA" id="ARBA00023125"/>
    </source>
</evidence>
<evidence type="ECO:0000256" key="3">
    <source>
        <dbReference type="ARBA" id="ARBA00023163"/>
    </source>
</evidence>
<dbReference type="InterPro" id="IPR016177">
    <property type="entry name" value="DNA-bd_dom_sf"/>
</dbReference>
<comment type="caution">
    <text evidence="5">The sequence shown here is derived from an EMBL/GenBank/DDBJ whole genome shotgun (WGS) entry which is preliminary data.</text>
</comment>
<sequence>MPKIHTKNNLEIQFDEEDFDLVSSYRWNICNSKGKKYARTTIYHPKKHDVYLHHLIMGKPKRGHAILFLDGDTLNLKRENLVQIPFFTKSHINEWHLTSKSSIYRGVYIRHGFYVSKITYDGLTNYLGQFKSEEEAAVVYDLKAIELYKEFAVTNIVQNPFIQNINPNPN</sequence>
<dbReference type="Proteomes" id="UP000837932">
    <property type="component" value="Unassembled WGS sequence"/>
</dbReference>
<dbReference type="SUPFAM" id="SSF54171">
    <property type="entry name" value="DNA-binding domain"/>
    <property type="match status" value="1"/>
</dbReference>
<dbReference type="EMBL" id="CAKLPY010000001">
    <property type="protein sequence ID" value="CAH0993898.1"/>
    <property type="molecule type" value="Genomic_DNA"/>
</dbReference>
<accession>A0ABN8EM73</accession>
<dbReference type="InterPro" id="IPR036955">
    <property type="entry name" value="AP2/ERF_dom_sf"/>
</dbReference>
<keyword evidence="1" id="KW-0805">Transcription regulation</keyword>
<dbReference type="Gene3D" id="3.30.730.10">
    <property type="entry name" value="AP2/ERF domain"/>
    <property type="match status" value="1"/>
</dbReference>
<evidence type="ECO:0000259" key="4">
    <source>
        <dbReference type="PROSITE" id="PS51032"/>
    </source>
</evidence>